<gene>
    <name evidence="2" type="ORF">EI693_09145</name>
</gene>
<dbReference type="Proteomes" id="UP000272622">
    <property type="component" value="Chromosome"/>
</dbReference>
<evidence type="ECO:0000256" key="1">
    <source>
        <dbReference type="SAM" id="MobiDB-lite"/>
    </source>
</evidence>
<feature type="compositionally biased region" description="Polar residues" evidence="1">
    <location>
        <begin position="45"/>
        <end position="64"/>
    </location>
</feature>
<protein>
    <submittedName>
        <fullName evidence="2">Uncharacterized protein</fullName>
    </submittedName>
</protein>
<name>A0ABM7CP56_9PSED</name>
<proteinExistence type="predicted"/>
<evidence type="ECO:0000313" key="2">
    <source>
        <dbReference type="EMBL" id="AZL73248.1"/>
    </source>
</evidence>
<organism evidence="2 3">
    <name type="scientific">Pseudomonas oryziphila</name>
    <dbReference type="NCBI Taxonomy" id="2894079"/>
    <lineage>
        <taxon>Bacteria</taxon>
        <taxon>Pseudomonadati</taxon>
        <taxon>Pseudomonadota</taxon>
        <taxon>Gammaproteobacteria</taxon>
        <taxon>Pseudomonadales</taxon>
        <taxon>Pseudomonadaceae</taxon>
        <taxon>Pseudomonas</taxon>
    </lineage>
</organism>
<feature type="region of interest" description="Disordered" evidence="1">
    <location>
        <begin position="45"/>
        <end position="76"/>
    </location>
</feature>
<accession>A0ABM7CP56</accession>
<reference evidence="2 3" key="1">
    <citation type="submission" date="2018-12" db="EMBL/GenBank/DDBJ databases">
        <authorList>
            <person name="Li S."/>
            <person name="Yang R."/>
            <person name="Chen G."/>
            <person name="Zou L."/>
            <person name="Zhang C."/>
            <person name="Chen Y."/>
            <person name="Liu Z."/>
            <person name="Li Y."/>
            <person name="Yan Y."/>
            <person name="Huang M."/>
            <person name="Chen T."/>
        </authorList>
    </citation>
    <scope>NUCLEOTIDE SEQUENCE [LARGE SCALE GENOMIC DNA]</scope>
    <source>
        <strain evidence="2 3">2014</strain>
    </source>
</reference>
<dbReference type="EMBL" id="CP034337">
    <property type="protein sequence ID" value="AZL73248.1"/>
    <property type="molecule type" value="Genomic_DNA"/>
</dbReference>
<keyword evidence="3" id="KW-1185">Reference proteome</keyword>
<sequence length="76" mass="8283">MRISLKPWSTVARGFRGGWTGRFDRLAPVNQPAAARTVQQLTVTPPSTTARSAWYRTGSSSPGASPTRALRARCRP</sequence>
<evidence type="ECO:0000313" key="3">
    <source>
        <dbReference type="Proteomes" id="UP000272622"/>
    </source>
</evidence>